<name>A0A9P3CTX1_9PEZI</name>
<evidence type="ECO:0000313" key="1">
    <source>
        <dbReference type="EMBL" id="GIZ48889.1"/>
    </source>
</evidence>
<dbReference type="PANTHER" id="PTHR38797">
    <property type="entry name" value="NUCLEAR PORE COMPLEX PROTEIN NUP85-RELATED"/>
    <property type="match status" value="1"/>
</dbReference>
<dbReference type="InterPro" id="IPR022085">
    <property type="entry name" value="OpdG"/>
</dbReference>
<keyword evidence="2" id="KW-1185">Reference proteome</keyword>
<organism evidence="1 2">
    <name type="scientific">Cercospora kikuchii</name>
    <dbReference type="NCBI Taxonomy" id="84275"/>
    <lineage>
        <taxon>Eukaryota</taxon>
        <taxon>Fungi</taxon>
        <taxon>Dikarya</taxon>
        <taxon>Ascomycota</taxon>
        <taxon>Pezizomycotina</taxon>
        <taxon>Dothideomycetes</taxon>
        <taxon>Dothideomycetidae</taxon>
        <taxon>Mycosphaerellales</taxon>
        <taxon>Mycosphaerellaceae</taxon>
        <taxon>Cercospora</taxon>
    </lineage>
</organism>
<evidence type="ECO:0000313" key="2">
    <source>
        <dbReference type="Proteomes" id="UP000825890"/>
    </source>
</evidence>
<dbReference type="Pfam" id="PF12311">
    <property type="entry name" value="DUF3632"/>
    <property type="match status" value="1"/>
</dbReference>
<protein>
    <submittedName>
        <fullName evidence="1">Uncharacterized protein</fullName>
    </submittedName>
</protein>
<dbReference type="InterPro" id="IPR053204">
    <property type="entry name" value="Oxopyrrolidines_Biosynth-assoc"/>
</dbReference>
<dbReference type="OrthoDB" id="5392447at2759"/>
<dbReference type="Proteomes" id="UP000825890">
    <property type="component" value="Unassembled WGS sequence"/>
</dbReference>
<dbReference type="GeneID" id="68297507"/>
<dbReference type="AlphaFoldDB" id="A0A9P3CTX1"/>
<comment type="caution">
    <text evidence="1">The sequence shown here is derived from an EMBL/GenBank/DDBJ whole genome shotgun (WGS) entry which is preliminary data.</text>
</comment>
<reference evidence="1 2" key="1">
    <citation type="submission" date="2021-01" db="EMBL/GenBank/DDBJ databases">
        <title>Cercospora kikuchii MAFF 305040 whole genome shotgun sequence.</title>
        <authorList>
            <person name="Kashiwa T."/>
            <person name="Suzuki T."/>
        </authorList>
    </citation>
    <scope>NUCLEOTIDE SEQUENCE [LARGE SCALE GENOMIC DNA]</scope>
    <source>
        <strain evidence="1 2">MAFF 305040</strain>
    </source>
</reference>
<dbReference type="EMBL" id="BOLY01000008">
    <property type="protein sequence ID" value="GIZ48889.1"/>
    <property type="molecule type" value="Genomic_DNA"/>
</dbReference>
<gene>
    <name evidence="1" type="ORF">CKM354_001193200</name>
</gene>
<dbReference type="RefSeq" id="XP_044663376.1">
    <property type="nucleotide sequence ID" value="XM_044807441.1"/>
</dbReference>
<accession>A0A9P3CTX1</accession>
<sequence>MEEIWYQSKTAPTKYALLAGDGCHPDEADALQKYLECEYGVQEAAKKITEPILSEANPKESFYRLWALLCDALVELSDEECQKTIELLLAIQHLPSTEYFEWKELPGFGNMWHDLYQMHLDGPCTWEKENLTDERREELRRHFRRIGGVEAQLCLRGIGDIPLSWGFDVVNLVAQNRNGLDVLLSEVEVWLEVAGEELKGEVGKQSDEVRWYTRRVAQSAGGKQQSVGAALEEHWVVWKERLMEMMEDGSGLSDEGRKLAARCYDRM</sequence>
<proteinExistence type="predicted"/>
<dbReference type="PANTHER" id="PTHR38797:SF4">
    <property type="entry name" value="NUCLEAR PORE COMPLEX PROTEIN NUP85"/>
    <property type="match status" value="1"/>
</dbReference>